<accession>A0A914WHB2</accession>
<keyword evidence="1" id="KW-1185">Reference proteome</keyword>
<dbReference type="AlphaFoldDB" id="A0A914WHB2"/>
<dbReference type="WBParaSite" id="PSAMB.scaffold400size53026.g5349.t1">
    <property type="protein sequence ID" value="PSAMB.scaffold400size53026.g5349.t1"/>
    <property type="gene ID" value="PSAMB.scaffold400size53026.g5349"/>
</dbReference>
<evidence type="ECO:0000313" key="2">
    <source>
        <dbReference type="WBParaSite" id="PSAMB.scaffold400size53026.g5349.t1"/>
    </source>
</evidence>
<dbReference type="Proteomes" id="UP000887566">
    <property type="component" value="Unplaced"/>
</dbReference>
<name>A0A914WHB2_9BILA</name>
<organism evidence="1 2">
    <name type="scientific">Plectus sambesii</name>
    <dbReference type="NCBI Taxonomy" id="2011161"/>
    <lineage>
        <taxon>Eukaryota</taxon>
        <taxon>Metazoa</taxon>
        <taxon>Ecdysozoa</taxon>
        <taxon>Nematoda</taxon>
        <taxon>Chromadorea</taxon>
        <taxon>Plectida</taxon>
        <taxon>Plectina</taxon>
        <taxon>Plectoidea</taxon>
        <taxon>Plectidae</taxon>
        <taxon>Plectus</taxon>
    </lineage>
</organism>
<protein>
    <submittedName>
        <fullName evidence="2">Uncharacterized protein</fullName>
    </submittedName>
</protein>
<evidence type="ECO:0000313" key="1">
    <source>
        <dbReference type="Proteomes" id="UP000887566"/>
    </source>
</evidence>
<sequence>MAPDALPPIISAFVTRADDSNISTCHAQARHIEMEFISATSRQFLLTVRAPTSEKSPMLYFPAIGATQVFMPSVNGCGHGKWTLSVLQRVGHRYRLIRTESLNLDGIGTLAFLIGDDLRPTIVSRLWLRIPSKGCGMNIKA</sequence>
<proteinExistence type="predicted"/>
<reference evidence="2" key="1">
    <citation type="submission" date="2022-11" db="UniProtKB">
        <authorList>
            <consortium name="WormBaseParasite"/>
        </authorList>
    </citation>
    <scope>IDENTIFICATION</scope>
</reference>